<dbReference type="Proteomes" id="UP000253961">
    <property type="component" value="Unassembled WGS sequence"/>
</dbReference>
<dbReference type="PROSITE" id="PS51257">
    <property type="entry name" value="PROKAR_LIPOPROTEIN"/>
    <property type="match status" value="1"/>
</dbReference>
<evidence type="ECO:0000259" key="1">
    <source>
        <dbReference type="Pfam" id="PF12866"/>
    </source>
</evidence>
<gene>
    <name evidence="2" type="ORF">DU508_09385</name>
</gene>
<accession>A0A369PXY7</accession>
<protein>
    <submittedName>
        <fullName evidence="2">DUF3823 domain-containing protein</fullName>
    </submittedName>
</protein>
<dbReference type="Gene3D" id="2.60.40.1120">
    <property type="entry name" value="Carboxypeptidase-like, regulatory domain"/>
    <property type="match status" value="1"/>
</dbReference>
<proteinExistence type="predicted"/>
<keyword evidence="3" id="KW-1185">Reference proteome</keyword>
<dbReference type="OrthoDB" id="642123at2"/>
<sequence>MKIHDIKIIALLAIVGFASCKKDNYPAPDASISGNIIDAATGAKVPQQTLNGGLIQLYETTYPNPTPINSTMNSDGSYANRNIFAGNYRIVATGPFIYQDAIQVTVNGQTTQDIKVVPYLTVTTTLVSKTSTSITVNVKLTQSALSSTQKIALVAAVAGITNSVDYNNYARRESQNTESVTNASIVANTYTFVLTGLKPNTSYYVRGAARTNNNGNYFNYAPVFEVTTNN</sequence>
<dbReference type="InterPro" id="IPR036116">
    <property type="entry name" value="FN3_sf"/>
</dbReference>
<dbReference type="SUPFAM" id="SSF49452">
    <property type="entry name" value="Starch-binding domain-like"/>
    <property type="match status" value="1"/>
</dbReference>
<dbReference type="RefSeq" id="WP_115402535.1">
    <property type="nucleotide sequence ID" value="NZ_QPKV01000003.1"/>
</dbReference>
<name>A0A369PXY7_9SPHI</name>
<dbReference type="InterPro" id="IPR024278">
    <property type="entry name" value="DUF3823_N"/>
</dbReference>
<reference evidence="2 3" key="1">
    <citation type="submission" date="2018-07" db="EMBL/GenBank/DDBJ databases">
        <title>Pedobacter sp. nov., isolated from soil.</title>
        <authorList>
            <person name="Zhou L.Y."/>
            <person name="Du Z.J."/>
        </authorList>
    </citation>
    <scope>NUCLEOTIDE SEQUENCE [LARGE SCALE GENOMIC DNA]</scope>
    <source>
        <strain evidence="2 3">JDX94</strain>
    </source>
</reference>
<dbReference type="Pfam" id="PF12866">
    <property type="entry name" value="DUF3823"/>
    <property type="match status" value="1"/>
</dbReference>
<evidence type="ECO:0000313" key="3">
    <source>
        <dbReference type="Proteomes" id="UP000253961"/>
    </source>
</evidence>
<dbReference type="SUPFAM" id="SSF49265">
    <property type="entry name" value="Fibronectin type III"/>
    <property type="match status" value="1"/>
</dbReference>
<dbReference type="AlphaFoldDB" id="A0A369PXY7"/>
<dbReference type="InterPro" id="IPR013784">
    <property type="entry name" value="Carb-bd-like_fold"/>
</dbReference>
<evidence type="ECO:0000313" key="2">
    <source>
        <dbReference type="EMBL" id="RDC57364.1"/>
    </source>
</evidence>
<comment type="caution">
    <text evidence="2">The sequence shown here is derived from an EMBL/GenBank/DDBJ whole genome shotgun (WGS) entry which is preliminary data.</text>
</comment>
<organism evidence="2 3">
    <name type="scientific">Pedobacter chinensis</name>
    <dbReference type="NCBI Taxonomy" id="2282421"/>
    <lineage>
        <taxon>Bacteria</taxon>
        <taxon>Pseudomonadati</taxon>
        <taxon>Bacteroidota</taxon>
        <taxon>Sphingobacteriia</taxon>
        <taxon>Sphingobacteriales</taxon>
        <taxon>Sphingobacteriaceae</taxon>
        <taxon>Pedobacter</taxon>
    </lineage>
</organism>
<dbReference type="EMBL" id="QPKV01000003">
    <property type="protein sequence ID" value="RDC57364.1"/>
    <property type="molecule type" value="Genomic_DNA"/>
</dbReference>
<feature type="domain" description="DUF3823" evidence="1">
    <location>
        <begin position="31"/>
        <end position="116"/>
    </location>
</feature>
<dbReference type="GO" id="GO:0030246">
    <property type="term" value="F:carbohydrate binding"/>
    <property type="evidence" value="ECO:0007669"/>
    <property type="project" value="InterPro"/>
</dbReference>